<gene>
    <name evidence="2" type="ORF">E2C01_030865</name>
</gene>
<evidence type="ECO:0000256" key="1">
    <source>
        <dbReference type="SAM" id="MobiDB-lite"/>
    </source>
</evidence>
<dbReference type="Proteomes" id="UP000324222">
    <property type="component" value="Unassembled WGS sequence"/>
</dbReference>
<accession>A0A5B7ERJ7</accession>
<feature type="region of interest" description="Disordered" evidence="1">
    <location>
        <begin position="1"/>
        <end position="32"/>
    </location>
</feature>
<proteinExistence type="predicted"/>
<sequence length="32" mass="3540">MTQISSHTITKALPHTFPFHLQQSNSKATEAS</sequence>
<feature type="compositionally biased region" description="Polar residues" evidence="1">
    <location>
        <begin position="21"/>
        <end position="32"/>
    </location>
</feature>
<protein>
    <submittedName>
        <fullName evidence="2">Uncharacterized protein</fullName>
    </submittedName>
</protein>
<name>A0A5B7ERJ7_PORTR</name>
<reference evidence="2 3" key="1">
    <citation type="submission" date="2019-05" db="EMBL/GenBank/DDBJ databases">
        <title>Another draft genome of Portunus trituberculatus and its Hox gene families provides insights of decapod evolution.</title>
        <authorList>
            <person name="Jeong J.-H."/>
            <person name="Song I."/>
            <person name="Kim S."/>
            <person name="Choi T."/>
            <person name="Kim D."/>
            <person name="Ryu S."/>
            <person name="Kim W."/>
        </authorList>
    </citation>
    <scope>NUCLEOTIDE SEQUENCE [LARGE SCALE GENOMIC DNA]</scope>
    <source>
        <tissue evidence="2">Muscle</tissue>
    </source>
</reference>
<evidence type="ECO:0000313" key="2">
    <source>
        <dbReference type="EMBL" id="MPC37390.1"/>
    </source>
</evidence>
<dbReference type="EMBL" id="VSRR010003770">
    <property type="protein sequence ID" value="MPC37390.1"/>
    <property type="molecule type" value="Genomic_DNA"/>
</dbReference>
<keyword evidence="3" id="KW-1185">Reference proteome</keyword>
<comment type="caution">
    <text evidence="2">The sequence shown here is derived from an EMBL/GenBank/DDBJ whole genome shotgun (WGS) entry which is preliminary data.</text>
</comment>
<dbReference type="AlphaFoldDB" id="A0A5B7ERJ7"/>
<evidence type="ECO:0000313" key="3">
    <source>
        <dbReference type="Proteomes" id="UP000324222"/>
    </source>
</evidence>
<organism evidence="2 3">
    <name type="scientific">Portunus trituberculatus</name>
    <name type="common">Swimming crab</name>
    <name type="synonym">Neptunus trituberculatus</name>
    <dbReference type="NCBI Taxonomy" id="210409"/>
    <lineage>
        <taxon>Eukaryota</taxon>
        <taxon>Metazoa</taxon>
        <taxon>Ecdysozoa</taxon>
        <taxon>Arthropoda</taxon>
        <taxon>Crustacea</taxon>
        <taxon>Multicrustacea</taxon>
        <taxon>Malacostraca</taxon>
        <taxon>Eumalacostraca</taxon>
        <taxon>Eucarida</taxon>
        <taxon>Decapoda</taxon>
        <taxon>Pleocyemata</taxon>
        <taxon>Brachyura</taxon>
        <taxon>Eubrachyura</taxon>
        <taxon>Portunoidea</taxon>
        <taxon>Portunidae</taxon>
        <taxon>Portuninae</taxon>
        <taxon>Portunus</taxon>
    </lineage>
</organism>